<dbReference type="AlphaFoldDB" id="A0A2S0WN02"/>
<reference evidence="2" key="1">
    <citation type="submission" date="2018-01" db="EMBL/GenBank/DDBJ databases">
        <authorList>
            <person name="Li J."/>
        </authorList>
    </citation>
    <scope>NUCLEOTIDE SEQUENCE [LARGE SCALE GENOMIC DNA]</scope>
    <source>
        <strain evidence="2">592</strain>
    </source>
</reference>
<dbReference type="CDD" id="cd00118">
    <property type="entry name" value="LysM"/>
    <property type="match status" value="1"/>
</dbReference>
<name>A0A2S0WN02_9ACTN</name>
<keyword evidence="2" id="KW-1185">Reference proteome</keyword>
<sequence>MTSRAAFARTTKTTHRLTSPTEAPMSTITFNQFNAREMRPLRIVPAPKPAAAHVRLTRRGKAVILAAAVIAIAVLAVMFGPSSTATGEAGAPEATTSVRVMAGHTLWEIAAEANPNGDIRQTVDDIIELNSLPNASALQMGSEIAVPVYDK</sequence>
<proteinExistence type="predicted"/>
<gene>
    <name evidence="1" type="ORF">C3E78_11035</name>
</gene>
<dbReference type="InterPro" id="IPR018392">
    <property type="entry name" value="LysM"/>
</dbReference>
<dbReference type="EMBL" id="CP026952">
    <property type="protein sequence ID" value="AWB92691.1"/>
    <property type="molecule type" value="Genomic_DNA"/>
</dbReference>
<dbReference type="KEGG" id="aez:C3E78_11035"/>
<dbReference type="Proteomes" id="UP000244384">
    <property type="component" value="Chromosome"/>
</dbReference>
<dbReference type="Gene3D" id="3.10.350.10">
    <property type="entry name" value="LysM domain"/>
    <property type="match status" value="1"/>
</dbReference>
<evidence type="ECO:0000313" key="1">
    <source>
        <dbReference type="EMBL" id="AWB92691.1"/>
    </source>
</evidence>
<accession>A0A2S0WN02</accession>
<dbReference type="InterPro" id="IPR036779">
    <property type="entry name" value="LysM_dom_sf"/>
</dbReference>
<dbReference type="PROSITE" id="PS51782">
    <property type="entry name" value="LYSM"/>
    <property type="match status" value="1"/>
</dbReference>
<protein>
    <submittedName>
        <fullName evidence="1">Uncharacterized protein</fullName>
    </submittedName>
</protein>
<organism evidence="1 2">
    <name type="scientific">Aeromicrobium chenweiae</name>
    <dbReference type="NCBI Taxonomy" id="2079793"/>
    <lineage>
        <taxon>Bacteria</taxon>
        <taxon>Bacillati</taxon>
        <taxon>Actinomycetota</taxon>
        <taxon>Actinomycetes</taxon>
        <taxon>Propionibacteriales</taxon>
        <taxon>Nocardioidaceae</taxon>
        <taxon>Aeromicrobium</taxon>
    </lineage>
</organism>
<accession>A0A5F2EWU4</accession>
<evidence type="ECO:0000313" key="2">
    <source>
        <dbReference type="Proteomes" id="UP000244384"/>
    </source>
</evidence>